<comment type="similarity">
    <text evidence="2">Belongs to the NRAP family.</text>
</comment>
<keyword evidence="3" id="KW-0694">RNA-binding</keyword>
<evidence type="ECO:0000259" key="6">
    <source>
        <dbReference type="Pfam" id="PF03813"/>
    </source>
</evidence>
<dbReference type="PANTHER" id="PTHR17972">
    <property type="entry name" value="NUCLEOLAR RNA-ASSOCIATED PROTEIN"/>
    <property type="match status" value="1"/>
</dbReference>
<evidence type="ECO:0000259" key="8">
    <source>
        <dbReference type="Pfam" id="PF17404"/>
    </source>
</evidence>
<organism evidence="12 13">
    <name type="scientific">Rhizophagus irregularis</name>
    <dbReference type="NCBI Taxonomy" id="588596"/>
    <lineage>
        <taxon>Eukaryota</taxon>
        <taxon>Fungi</taxon>
        <taxon>Fungi incertae sedis</taxon>
        <taxon>Mucoromycota</taxon>
        <taxon>Glomeromycotina</taxon>
        <taxon>Glomeromycetes</taxon>
        <taxon>Glomerales</taxon>
        <taxon>Glomeraceae</taxon>
        <taxon>Rhizophagus</taxon>
    </lineage>
</organism>
<dbReference type="InterPro" id="IPR035082">
    <property type="entry name" value="Nrap_D1"/>
</dbReference>
<dbReference type="Gene3D" id="3.30.70.3030">
    <property type="match status" value="1"/>
</dbReference>
<dbReference type="GO" id="GO:0003723">
    <property type="term" value="F:RNA binding"/>
    <property type="evidence" value="ECO:0007669"/>
    <property type="project" value="UniProtKB-KW"/>
</dbReference>
<keyword evidence="4" id="KW-0539">Nucleus</keyword>
<evidence type="ECO:0000259" key="11">
    <source>
        <dbReference type="Pfam" id="PF17407"/>
    </source>
</evidence>
<feature type="domain" description="Nrap protein" evidence="9">
    <location>
        <begin position="810"/>
        <end position="1007"/>
    </location>
</feature>
<proteinExistence type="inferred from homology"/>
<evidence type="ECO:0000313" key="12">
    <source>
        <dbReference type="EMBL" id="PKC74788.1"/>
    </source>
</evidence>
<dbReference type="GO" id="GO:0006409">
    <property type="term" value="P:tRNA export from nucleus"/>
    <property type="evidence" value="ECO:0007669"/>
    <property type="project" value="TreeGrafter"/>
</dbReference>
<dbReference type="Pfam" id="PF17406">
    <property type="entry name" value="Nrap_D5"/>
    <property type="match status" value="1"/>
</dbReference>
<dbReference type="InterPro" id="IPR005554">
    <property type="entry name" value="NOL6/Upt22"/>
</dbReference>
<feature type="region of interest" description="Disordered" evidence="5">
    <location>
        <begin position="1"/>
        <end position="118"/>
    </location>
</feature>
<feature type="domain" description="Nrap protein" evidence="8">
    <location>
        <begin position="620"/>
        <end position="777"/>
    </location>
</feature>
<dbReference type="VEuPathDB" id="FungiDB:FUN_008496"/>
<dbReference type="VEuPathDB" id="FungiDB:RhiirA1_529297"/>
<evidence type="ECO:0000256" key="3">
    <source>
        <dbReference type="ARBA" id="ARBA00022884"/>
    </source>
</evidence>
<evidence type="ECO:0000259" key="7">
    <source>
        <dbReference type="Pfam" id="PF17403"/>
    </source>
</evidence>
<feature type="compositionally biased region" description="Acidic residues" evidence="5">
    <location>
        <begin position="85"/>
        <end position="94"/>
    </location>
</feature>
<feature type="region of interest" description="Disordered" evidence="5">
    <location>
        <begin position="1255"/>
        <end position="1289"/>
    </location>
</feature>
<feature type="compositionally biased region" description="Low complexity" evidence="5">
    <location>
        <begin position="1255"/>
        <end position="1273"/>
    </location>
</feature>
<evidence type="ECO:0000256" key="4">
    <source>
        <dbReference type="ARBA" id="ARBA00023242"/>
    </source>
</evidence>
<dbReference type="Gene3D" id="1.10.1410.10">
    <property type="match status" value="2"/>
</dbReference>
<feature type="region of interest" description="Disordered" evidence="5">
    <location>
        <begin position="406"/>
        <end position="436"/>
    </location>
</feature>
<dbReference type="VEuPathDB" id="FungiDB:RhiirFUN_008874"/>
<dbReference type="Pfam" id="PF17407">
    <property type="entry name" value="Nrap_D6"/>
    <property type="match status" value="1"/>
</dbReference>
<comment type="caution">
    <text evidence="12">The sequence shown here is derived from an EMBL/GenBank/DDBJ whole genome shotgun (WGS) entry which is preliminary data.</text>
</comment>
<reference evidence="12 13" key="1">
    <citation type="submission" date="2017-10" db="EMBL/GenBank/DDBJ databases">
        <title>Extensive intraspecific genome diversity in a model arbuscular mycorrhizal fungus.</title>
        <authorList>
            <person name="Chen E.C.H."/>
            <person name="Morin E."/>
            <person name="Baudet D."/>
            <person name="Noel J."/>
            <person name="Ndikumana S."/>
            <person name="Charron P."/>
            <person name="St-Onge C."/>
            <person name="Giorgi J."/>
            <person name="Grigoriev I.V."/>
            <person name="Roux C."/>
            <person name="Martin F.M."/>
            <person name="Corradi N."/>
        </authorList>
    </citation>
    <scope>NUCLEOTIDE SEQUENCE [LARGE SCALE GENOMIC DNA]</scope>
    <source>
        <strain evidence="12 13">A1</strain>
    </source>
</reference>
<evidence type="ECO:0000256" key="1">
    <source>
        <dbReference type="ARBA" id="ARBA00004604"/>
    </source>
</evidence>
<dbReference type="Proteomes" id="UP000232688">
    <property type="component" value="Unassembled WGS sequence"/>
</dbReference>
<dbReference type="GO" id="GO:0032545">
    <property type="term" value="C:CURI complex"/>
    <property type="evidence" value="ECO:0007669"/>
    <property type="project" value="TreeGrafter"/>
</dbReference>
<protein>
    <submittedName>
        <fullName evidence="12">Nrap-domain-containing protein</fullName>
    </submittedName>
</protein>
<dbReference type="InterPro" id="IPR035371">
    <property type="entry name" value="Nrap_D6"/>
</dbReference>
<dbReference type="GO" id="GO:0032040">
    <property type="term" value="C:small-subunit processome"/>
    <property type="evidence" value="ECO:0007669"/>
    <property type="project" value="TreeGrafter"/>
</dbReference>
<dbReference type="InterPro" id="IPR035368">
    <property type="entry name" value="Nrap_D3"/>
</dbReference>
<dbReference type="InterPro" id="IPR035370">
    <property type="entry name" value="Nrap_D5"/>
</dbReference>
<evidence type="ECO:0000259" key="9">
    <source>
        <dbReference type="Pfam" id="PF17405"/>
    </source>
</evidence>
<feature type="domain" description="Nrap protein" evidence="6">
    <location>
        <begin position="313"/>
        <end position="461"/>
    </location>
</feature>
<feature type="compositionally biased region" description="Basic and acidic residues" evidence="5">
    <location>
        <begin position="1274"/>
        <end position="1289"/>
    </location>
</feature>
<comment type="subcellular location">
    <subcellularLocation>
        <location evidence="1">Nucleus</location>
        <location evidence="1">Nucleolus</location>
    </subcellularLocation>
</comment>
<dbReference type="GO" id="GO:0034456">
    <property type="term" value="C:UTP-C complex"/>
    <property type="evidence" value="ECO:0007669"/>
    <property type="project" value="TreeGrafter"/>
</dbReference>
<reference evidence="12 13" key="2">
    <citation type="submission" date="2017-10" db="EMBL/GenBank/DDBJ databases">
        <title>Genome analyses suggest a sexual origin of heterokaryosis in a supposedly ancient asexual fungus.</title>
        <authorList>
            <person name="Corradi N."/>
            <person name="Sedzielewska K."/>
            <person name="Noel J."/>
            <person name="Charron P."/>
            <person name="Farinelli L."/>
            <person name="Marton T."/>
            <person name="Kruger M."/>
            <person name="Pelin A."/>
            <person name="Brachmann A."/>
            <person name="Corradi N."/>
        </authorList>
    </citation>
    <scope>NUCLEOTIDE SEQUENCE [LARGE SCALE GENOMIC DNA]</scope>
    <source>
        <strain evidence="12 13">A1</strain>
    </source>
</reference>
<dbReference type="InterPro" id="IPR035369">
    <property type="entry name" value="Nrap_D4"/>
</dbReference>
<evidence type="ECO:0000313" key="13">
    <source>
        <dbReference type="Proteomes" id="UP000232688"/>
    </source>
</evidence>
<dbReference type="Pfam" id="PF17403">
    <property type="entry name" value="Nrap_D2"/>
    <property type="match status" value="1"/>
</dbReference>
<name>A0A2N0SGX6_9GLOM</name>
<evidence type="ECO:0000259" key="10">
    <source>
        <dbReference type="Pfam" id="PF17406"/>
    </source>
</evidence>
<dbReference type="Pfam" id="PF03813">
    <property type="entry name" value="Nrap"/>
    <property type="match status" value="1"/>
</dbReference>
<accession>A0A2N0SGX6</accession>
<feature type="compositionally biased region" description="Acidic residues" evidence="5">
    <location>
        <begin position="101"/>
        <end position="118"/>
    </location>
</feature>
<dbReference type="PANTHER" id="PTHR17972:SF0">
    <property type="entry name" value="NUCLEOLAR PROTEIN 6"/>
    <property type="match status" value="1"/>
</dbReference>
<dbReference type="Pfam" id="PF17405">
    <property type="entry name" value="Nrap_D4"/>
    <property type="match status" value="1"/>
</dbReference>
<feature type="domain" description="Nrap protein" evidence="7">
    <location>
        <begin position="465"/>
        <end position="614"/>
    </location>
</feature>
<sequence>MARSKRKRKSNPNFVNTELEKNNNNNSNNSKSKHNDDDLSPPSKKRSITKKSDSISQPKKISKQEVDFISDDDVDLLEAGKYLDHDDDDNDDDDVNKYMDIEADDDDDDDDDDDEDDEGVHKYMDIEAEEEGDDDYIENDEEEEDYTGIGSLQKIRDNLNEEKTKEAHNETDEAVANNKFSGFKNSSITKAPTNEEIQELRETADLFKSNIFKLQIDELLSEVNIDYNAATRLENALHKLKQIFENIDNEPELTISEITDKMLKHHKIVIPFPVPRPTNDIKYKFGFKKPNAFYLVGSYPLKSVVRRKDCFNVDVAVIMPRSLFQEKDYMNYRYFHKRAYYLAVLAAALKNNKLGLNVKVEFGTLDGDNRRPILLLKPSGDHTDTDFSKLNCVIRVLPSISPETFPSKRLSPSRNNVRPYHEINESQNSGSDLPPTPQYNNAILSDMYYVRNLHDLYKQSKLCAAFADACKLAKVWLNQRGFGGDEDGSSGFNGFVWSMLMKYLLQGGGHNGEKKLANGFSSYQLMKGTMDFLAKHDFVSNPVFMNKSSKTDEFNENTFKDNFEVVFVDDYGTLNLFGRMSKASLDQLQHEAKLAMDYLNESHVDRFEDLFLKKVDDIKLRYDNVAKITQLPKSYNEYDESAKLNFPDSFIHFARTMPKLLKQGLTNRVNLIAVNYSKLSSWLTSEQPKTYSSSNIHIYIGFIFNPDESNRLVDYGPSPVDEIAVAKFRKLWGKKAETRRFKDGNILECMVWDSQKGIESRSLIVNQIVLHLMALHYRIKENKGIQYWAEQLNKFVMPSSNVPRNIWNPELSNQGFQHVMNAYDNLVKQCYALEDLLLRVSSIKGSSPSLRYSSVFTPQPIKLKRKNGVIIFPSHYIEPIDIIIQFEYSTKWPDDLVAIQKMKIAFYILLSNQFKKQFPETKTRVVAKPNLDTIISTDAFLEVFSTTTGFSFRCFIHHERELILLDRGIKNKMTTSIKRDIYTNALLRLKRKFIHLPLHNTQIQTLCNKYPSLSLAIRLTKRWFGAHLLTSIHIEEEFIEILCAVIYLSPSPWERPSSGFVGFLRVLKFIAGWDLKNDPVIVDLDESNDSKRGGNVVIGTSSNTIATNETAKKNIFENLLERFKNMRKEDGNYKHSSMFLATINTISNEGIIWGEEKPSKVVAIRIKELAKAAIECVDKIIFKGGKVDNKEFKRLFITPLQDYDAIIHLNPNLCTRYYQNLNPDKSYFEKNNESLNNTKSNNILKLFELESGISNRSNNNNDDNNSISNNNASIDDKNEGKSKDSENNVNKKEEEWPLIGFDPVECYVNELKKIYSDTALFFYDKYGGSFIGLVWNPINFIPKPWKVNTGFSSCPVGLIPSGERNKVLANKDDSKIQRIQNDKKKKNDDSRMVIINTKAIILEIERLGNGLVEKIELKK</sequence>
<feature type="domain" description="Nrap protein" evidence="10">
    <location>
        <begin position="1010"/>
        <end position="1196"/>
    </location>
</feature>
<evidence type="ECO:0000256" key="2">
    <source>
        <dbReference type="ARBA" id="ARBA00006674"/>
    </source>
</evidence>
<feature type="domain" description="Nrap protein" evidence="11">
    <location>
        <begin position="1200"/>
        <end position="1415"/>
    </location>
</feature>
<dbReference type="EMBL" id="LLXH01000041">
    <property type="protein sequence ID" value="PKC74788.1"/>
    <property type="molecule type" value="Genomic_DNA"/>
</dbReference>
<gene>
    <name evidence="12" type="ORF">RhiirA1_529297</name>
</gene>
<dbReference type="InterPro" id="IPR035367">
    <property type="entry name" value="Nrap_D2"/>
</dbReference>
<dbReference type="Pfam" id="PF17404">
    <property type="entry name" value="Nrap_D3"/>
    <property type="match status" value="1"/>
</dbReference>
<feature type="compositionally biased region" description="Basic residues" evidence="5">
    <location>
        <begin position="1"/>
        <end position="10"/>
    </location>
</feature>
<evidence type="ECO:0000256" key="5">
    <source>
        <dbReference type="SAM" id="MobiDB-lite"/>
    </source>
</evidence>
<dbReference type="GO" id="GO:0006364">
    <property type="term" value="P:rRNA processing"/>
    <property type="evidence" value="ECO:0007669"/>
    <property type="project" value="TreeGrafter"/>
</dbReference>